<dbReference type="EMBL" id="CACVKT020008264">
    <property type="protein sequence ID" value="CAC5413951.1"/>
    <property type="molecule type" value="Genomic_DNA"/>
</dbReference>
<dbReference type="Pfam" id="PF00002">
    <property type="entry name" value="7tm_2"/>
    <property type="match status" value="1"/>
</dbReference>
<dbReference type="InterPro" id="IPR017981">
    <property type="entry name" value="GPCR_2-like_7TM"/>
</dbReference>
<evidence type="ECO:0000256" key="5">
    <source>
        <dbReference type="SAM" id="MobiDB-lite"/>
    </source>
</evidence>
<gene>
    <name evidence="8" type="ORF">MCOR_46804</name>
</gene>
<dbReference type="PANTHER" id="PTHR45902:SF1">
    <property type="entry name" value="LATROPHILIN RECEPTOR-LIKE PROTEIN A"/>
    <property type="match status" value="1"/>
</dbReference>
<protein>
    <recommendedName>
        <fullName evidence="7">G-protein coupled receptors family 2 profile 2 domain-containing protein</fullName>
    </recommendedName>
</protein>
<dbReference type="GO" id="GO:0007166">
    <property type="term" value="P:cell surface receptor signaling pathway"/>
    <property type="evidence" value="ECO:0007669"/>
    <property type="project" value="InterPro"/>
</dbReference>
<dbReference type="GO" id="GO:0016020">
    <property type="term" value="C:membrane"/>
    <property type="evidence" value="ECO:0007669"/>
    <property type="project" value="UniProtKB-SubCell"/>
</dbReference>
<organism evidence="8 9">
    <name type="scientific">Mytilus coruscus</name>
    <name type="common">Sea mussel</name>
    <dbReference type="NCBI Taxonomy" id="42192"/>
    <lineage>
        <taxon>Eukaryota</taxon>
        <taxon>Metazoa</taxon>
        <taxon>Spiralia</taxon>
        <taxon>Lophotrochozoa</taxon>
        <taxon>Mollusca</taxon>
        <taxon>Bivalvia</taxon>
        <taxon>Autobranchia</taxon>
        <taxon>Pteriomorphia</taxon>
        <taxon>Mytilida</taxon>
        <taxon>Mytiloidea</taxon>
        <taxon>Mytilidae</taxon>
        <taxon>Mytilinae</taxon>
        <taxon>Mytilus</taxon>
    </lineage>
</organism>
<feature type="transmembrane region" description="Helical" evidence="6">
    <location>
        <begin position="872"/>
        <end position="893"/>
    </location>
</feature>
<dbReference type="Proteomes" id="UP000507470">
    <property type="component" value="Unassembled WGS sequence"/>
</dbReference>
<feature type="transmembrane region" description="Helical" evidence="6">
    <location>
        <begin position="945"/>
        <end position="964"/>
    </location>
</feature>
<feature type="compositionally biased region" description="Basic and acidic residues" evidence="5">
    <location>
        <begin position="383"/>
        <end position="392"/>
    </location>
</feature>
<dbReference type="CDD" id="cd13952">
    <property type="entry name" value="7tm_classB"/>
    <property type="match status" value="1"/>
</dbReference>
<sequence length="1140" mass="130986">MDLAGLTVTSPTKYECKSKQSKAKTFLKPYWSDLLQQKWDAASKKEKLWLKCSDHTNIKRKLKQEYCIARNDFDKHLRKAKRTYQNTLQMDLLTELEKPNSRDFWKQIGKIGISNDRRDQIPWEVIDDTGEVITDKECVLQKWKTDYQTLFNDQTDSMLYDECHLDRIKKGEISSDPELVETSCLNEPITRCEVEKAVSRLKLRKAAGIDNIPAEVLKNKTCIDMLQKIINFCFENGVSPFEWKQGIINPIVKPNSTDVRLPLSYRGITLLSVPCKVYCDILNSRFGDWIEDSGVLVDEQCGFRRKRSCLDQIYSLYSIINDQKMKVTQILLLIIISFGLPVSLQDQRSGSKLRTDVTTESGSMIVSSTSVVSRQTETSQMRTNERESRYETTDSGMQTSTYPDIFGDVCFEKGGCPTQETLNENGWFCNCDSDCGHYNDCCLQHNSTAKNVHHIHQCIKIKTDDKSIIGFQTISWCPLKYENKYVQDKCLVNNLLETGPPVVVGKNFVFKNKYCALCNDVKTYIPFDVIFYDVKMTSGEYDYFQNQTTKSKLSFISMHADYKLEPPPNIDLRICPANLIENSQPLCQTYINPILIPVGRDYRLYRNEFCMPDQEKQKSFFCLANLMRTLWRVNEIHSLSVIFSFKEPKLMTESRNECQKWSEEVEKSNLCVHLETYTNYEIHLEYNMVSTKNHTKEELIAIGLVSVWTHMVTNFSQCSGYFRMDESENKMMVKVSISLQVLKRSFSNEIPVIEKSFRDHRIDIVMKDYDTEEITMIKKRNPISSAKDDSQRFNKIFFKPIVPDQKEVFLKYLLSATNINITVQNDKFCSHQKVAIDITPDGGLYIDSDAIRCDESKQMSESTISILHLSKLAIVTYVCFSVSIISLAIFIVFNRKHKYHNSIPGSNMENLSTSLLLANILFLFGIGASKIYIICYVFGIILQYLWLTVFTYMTIAVAHIVFSLSQIKYRSSIPSEDAHKRRTVTLVGLLIPLLIVVPAIVIDQFGPEYWSLGYGGSECFPNQYPANIVFFSGPVVFAVGVDFVCMLHSIIHICRIRLTMRSMRKLNVYEDAQIYLRIVVLSGVFWMTGILAAVFDSEWIDYVFTILCGLQGLCVAVANLTTGRVLKAKRLPSNDRDIKT</sequence>
<evidence type="ECO:0000256" key="4">
    <source>
        <dbReference type="ARBA" id="ARBA00023136"/>
    </source>
</evidence>
<feature type="transmembrane region" description="Helical" evidence="6">
    <location>
        <begin position="914"/>
        <end position="939"/>
    </location>
</feature>
<dbReference type="InterPro" id="IPR000832">
    <property type="entry name" value="GPCR_2_secretin-like"/>
</dbReference>
<feature type="transmembrane region" description="Helical" evidence="6">
    <location>
        <begin position="1099"/>
        <end position="1120"/>
    </location>
</feature>
<reference evidence="8 9" key="1">
    <citation type="submission" date="2020-06" db="EMBL/GenBank/DDBJ databases">
        <authorList>
            <person name="Li R."/>
            <person name="Bekaert M."/>
        </authorList>
    </citation>
    <scope>NUCLEOTIDE SEQUENCE [LARGE SCALE GENOMIC DNA]</scope>
    <source>
        <strain evidence="9">wild</strain>
    </source>
</reference>
<evidence type="ECO:0000259" key="7">
    <source>
        <dbReference type="PROSITE" id="PS50261"/>
    </source>
</evidence>
<evidence type="ECO:0000256" key="1">
    <source>
        <dbReference type="ARBA" id="ARBA00004141"/>
    </source>
</evidence>
<dbReference type="PROSITE" id="PS50261">
    <property type="entry name" value="G_PROTEIN_RECEP_F2_4"/>
    <property type="match status" value="1"/>
</dbReference>
<proteinExistence type="predicted"/>
<name>A0A6J8E4J1_MYTCO</name>
<dbReference type="PANTHER" id="PTHR45902">
    <property type="entry name" value="LATROPHILIN RECEPTOR-LIKE PROTEIN A"/>
    <property type="match status" value="1"/>
</dbReference>
<evidence type="ECO:0000256" key="2">
    <source>
        <dbReference type="ARBA" id="ARBA00022692"/>
    </source>
</evidence>
<dbReference type="InterPro" id="IPR053231">
    <property type="entry name" value="GPCR_LN-TM7"/>
</dbReference>
<evidence type="ECO:0000256" key="6">
    <source>
        <dbReference type="SAM" id="Phobius"/>
    </source>
</evidence>
<keyword evidence="2 6" id="KW-0812">Transmembrane</keyword>
<feature type="domain" description="G-protein coupled receptors family 2 profile 2" evidence="7">
    <location>
        <begin position="872"/>
        <end position="1123"/>
    </location>
</feature>
<evidence type="ECO:0000256" key="3">
    <source>
        <dbReference type="ARBA" id="ARBA00022989"/>
    </source>
</evidence>
<feature type="transmembrane region" description="Helical" evidence="6">
    <location>
        <begin position="984"/>
        <end position="1002"/>
    </location>
</feature>
<evidence type="ECO:0000313" key="8">
    <source>
        <dbReference type="EMBL" id="CAC5413951.1"/>
    </source>
</evidence>
<dbReference type="Gene3D" id="1.20.1070.10">
    <property type="entry name" value="Rhodopsin 7-helix transmembrane proteins"/>
    <property type="match status" value="1"/>
</dbReference>
<feature type="transmembrane region" description="Helical" evidence="6">
    <location>
        <begin position="1074"/>
        <end position="1093"/>
    </location>
</feature>
<keyword evidence="9" id="KW-1185">Reference proteome</keyword>
<accession>A0A6J8E4J1</accession>
<keyword evidence="3 6" id="KW-1133">Transmembrane helix</keyword>
<feature type="transmembrane region" description="Helical" evidence="6">
    <location>
        <begin position="1028"/>
        <end position="1053"/>
    </location>
</feature>
<dbReference type="AlphaFoldDB" id="A0A6J8E4J1"/>
<comment type="subcellular location">
    <subcellularLocation>
        <location evidence="1">Membrane</location>
        <topology evidence="1">Multi-pass membrane protein</topology>
    </subcellularLocation>
</comment>
<dbReference type="GO" id="GO:0004888">
    <property type="term" value="F:transmembrane signaling receptor activity"/>
    <property type="evidence" value="ECO:0007669"/>
    <property type="project" value="InterPro"/>
</dbReference>
<dbReference type="OrthoDB" id="6129072at2759"/>
<keyword evidence="4 6" id="KW-0472">Membrane</keyword>
<evidence type="ECO:0000313" key="9">
    <source>
        <dbReference type="Proteomes" id="UP000507470"/>
    </source>
</evidence>
<feature type="region of interest" description="Disordered" evidence="5">
    <location>
        <begin position="375"/>
        <end position="395"/>
    </location>
</feature>